<reference evidence="2 3" key="1">
    <citation type="submission" date="2018-04" db="EMBL/GenBank/DDBJ databases">
        <authorList>
            <person name="Vogel A."/>
        </authorList>
    </citation>
    <scope>NUCLEOTIDE SEQUENCE [LARGE SCALE GENOMIC DNA]</scope>
</reference>
<keyword evidence="3" id="KW-1185">Reference proteome</keyword>
<dbReference type="EMBL" id="OOIL02005861">
    <property type="protein sequence ID" value="VFQ96163.1"/>
    <property type="molecule type" value="Genomic_DNA"/>
</dbReference>
<dbReference type="Proteomes" id="UP000595140">
    <property type="component" value="Unassembled WGS sequence"/>
</dbReference>
<accession>A0A484N4X5</accession>
<gene>
    <name evidence="2" type="ORF">CCAM_LOCUS37939</name>
</gene>
<sequence length="287" mass="30720">MILFVLVTVLLPKKRALVRWGDVVNALEVCVHGVPLALNSLVEPFKVPAHPIDLEVQVVDGVGDGGKVGPGLGFGWASGSAALSDRFLKCRMHDCMEEFEVLAGHNHVPVLPWFEDAGHDVEKEAALGGPGVDGGATRGVADEGGDVEFVEDQPLVVDHPIFSVIVGDVITLVGEASDAPKRLDVELDQCALDKAVEHVVLTPEFCVKRIIAKHLQESHREDSRGSHNPLGEESEEAGAFFLRIEPKVRPVSVVKAFVGGRCRIPGFGLGFPGGFSPALVLAHFDEE</sequence>
<keyword evidence="1" id="KW-0732">Signal</keyword>
<dbReference type="AlphaFoldDB" id="A0A484N4X5"/>
<proteinExistence type="predicted"/>
<feature type="chain" id="PRO_5019768357" evidence="1">
    <location>
        <begin position="17"/>
        <end position="287"/>
    </location>
</feature>
<name>A0A484N4X5_9ASTE</name>
<evidence type="ECO:0000313" key="3">
    <source>
        <dbReference type="Proteomes" id="UP000595140"/>
    </source>
</evidence>
<evidence type="ECO:0000313" key="2">
    <source>
        <dbReference type="EMBL" id="VFQ96163.1"/>
    </source>
</evidence>
<protein>
    <submittedName>
        <fullName evidence="2">Uncharacterized protein</fullName>
    </submittedName>
</protein>
<evidence type="ECO:0000256" key="1">
    <source>
        <dbReference type="SAM" id="SignalP"/>
    </source>
</evidence>
<feature type="signal peptide" evidence="1">
    <location>
        <begin position="1"/>
        <end position="16"/>
    </location>
</feature>
<organism evidence="2 3">
    <name type="scientific">Cuscuta campestris</name>
    <dbReference type="NCBI Taxonomy" id="132261"/>
    <lineage>
        <taxon>Eukaryota</taxon>
        <taxon>Viridiplantae</taxon>
        <taxon>Streptophyta</taxon>
        <taxon>Embryophyta</taxon>
        <taxon>Tracheophyta</taxon>
        <taxon>Spermatophyta</taxon>
        <taxon>Magnoliopsida</taxon>
        <taxon>eudicotyledons</taxon>
        <taxon>Gunneridae</taxon>
        <taxon>Pentapetalae</taxon>
        <taxon>asterids</taxon>
        <taxon>lamiids</taxon>
        <taxon>Solanales</taxon>
        <taxon>Convolvulaceae</taxon>
        <taxon>Cuscuteae</taxon>
        <taxon>Cuscuta</taxon>
        <taxon>Cuscuta subgen. Grammica</taxon>
        <taxon>Cuscuta sect. Cleistogrammica</taxon>
    </lineage>
</organism>